<feature type="region of interest" description="Disordered" evidence="2">
    <location>
        <begin position="497"/>
        <end position="519"/>
    </location>
</feature>
<dbReference type="FunFam" id="3.40.50.300:FF:000533">
    <property type="entry name" value="Helicase, Snf2 family"/>
    <property type="match status" value="1"/>
</dbReference>
<dbReference type="PANTHER" id="PTHR10799">
    <property type="entry name" value="SNF2/RAD54 HELICASE FAMILY"/>
    <property type="match status" value="1"/>
</dbReference>
<dbReference type="RefSeq" id="WP_126013631.1">
    <property type="nucleotide sequence ID" value="NZ_CP034437.1"/>
</dbReference>
<dbReference type="GO" id="GO:0005524">
    <property type="term" value="F:ATP binding"/>
    <property type="evidence" value="ECO:0007669"/>
    <property type="project" value="InterPro"/>
</dbReference>
<evidence type="ECO:0000256" key="1">
    <source>
        <dbReference type="ARBA" id="ARBA00022801"/>
    </source>
</evidence>
<keyword evidence="1" id="KW-0378">Hydrolase</keyword>
<name>A0A3S9A0F2_9BACL</name>
<dbReference type="OrthoDB" id="9760715at2"/>
<feature type="compositionally biased region" description="Basic and acidic residues" evidence="2">
    <location>
        <begin position="152"/>
        <end position="162"/>
    </location>
</feature>
<dbReference type="SMART" id="SM00487">
    <property type="entry name" value="DEXDc"/>
    <property type="match status" value="1"/>
</dbReference>
<dbReference type="CDD" id="cd18012">
    <property type="entry name" value="DEXQc_arch_SWI2_SNF2"/>
    <property type="match status" value="1"/>
</dbReference>
<evidence type="ECO:0000256" key="2">
    <source>
        <dbReference type="SAM" id="MobiDB-lite"/>
    </source>
</evidence>
<organism evidence="5 6">
    <name type="scientific">Paenibacillus albus</name>
    <dbReference type="NCBI Taxonomy" id="2495582"/>
    <lineage>
        <taxon>Bacteria</taxon>
        <taxon>Bacillati</taxon>
        <taxon>Bacillota</taxon>
        <taxon>Bacilli</taxon>
        <taxon>Bacillales</taxon>
        <taxon>Paenibacillaceae</taxon>
        <taxon>Paenibacillus</taxon>
    </lineage>
</organism>
<keyword evidence="6" id="KW-1185">Reference proteome</keyword>
<reference evidence="6" key="1">
    <citation type="submission" date="2018-12" db="EMBL/GenBank/DDBJ databases">
        <title>Genome sequence of Peanibacillus sp.</title>
        <authorList>
            <person name="Subramani G."/>
            <person name="Srinivasan S."/>
            <person name="Kim M.K."/>
        </authorList>
    </citation>
    <scope>NUCLEOTIDE SEQUENCE [LARGE SCALE GENOMIC DNA]</scope>
    <source>
        <strain evidence="6">18JY67-1</strain>
    </source>
</reference>
<dbReference type="GO" id="GO:0004386">
    <property type="term" value="F:helicase activity"/>
    <property type="evidence" value="ECO:0007669"/>
    <property type="project" value="UniProtKB-KW"/>
</dbReference>
<dbReference type="Pfam" id="PF12419">
    <property type="entry name" value="DUF3670"/>
    <property type="match status" value="1"/>
</dbReference>
<dbReference type="InterPro" id="IPR000330">
    <property type="entry name" value="SNF2_N"/>
</dbReference>
<feature type="domain" description="Helicase ATP-binding" evidence="3">
    <location>
        <begin position="568"/>
        <end position="734"/>
    </location>
</feature>
<evidence type="ECO:0000259" key="3">
    <source>
        <dbReference type="PROSITE" id="PS51192"/>
    </source>
</evidence>
<dbReference type="AlphaFoldDB" id="A0A3S9A0F2"/>
<proteinExistence type="predicted"/>
<dbReference type="Gene3D" id="3.40.50.300">
    <property type="entry name" value="P-loop containing nucleotide triphosphate hydrolases"/>
    <property type="match status" value="1"/>
</dbReference>
<dbReference type="InterPro" id="IPR022138">
    <property type="entry name" value="DUF3670"/>
</dbReference>
<dbReference type="GO" id="GO:0016787">
    <property type="term" value="F:hydrolase activity"/>
    <property type="evidence" value="ECO:0007669"/>
    <property type="project" value="UniProtKB-KW"/>
</dbReference>
<dbReference type="CDD" id="cd18793">
    <property type="entry name" value="SF2_C_SNF"/>
    <property type="match status" value="1"/>
</dbReference>
<dbReference type="SUPFAM" id="SSF52540">
    <property type="entry name" value="P-loop containing nucleoside triphosphate hydrolases"/>
    <property type="match status" value="2"/>
</dbReference>
<keyword evidence="5" id="KW-0347">Helicase</keyword>
<dbReference type="Pfam" id="PF00176">
    <property type="entry name" value="SNF2-rel_dom"/>
    <property type="match status" value="1"/>
</dbReference>
<accession>A0A3S9A0F2</accession>
<dbReference type="InterPro" id="IPR001650">
    <property type="entry name" value="Helicase_C-like"/>
</dbReference>
<dbReference type="Gene3D" id="3.40.50.10810">
    <property type="entry name" value="Tandem AAA-ATPase domain"/>
    <property type="match status" value="1"/>
</dbReference>
<gene>
    <name evidence="5" type="ORF">EJC50_05945</name>
</gene>
<dbReference type="PROSITE" id="PS51192">
    <property type="entry name" value="HELICASE_ATP_BIND_1"/>
    <property type="match status" value="1"/>
</dbReference>
<dbReference type="Pfam" id="PF00271">
    <property type="entry name" value="Helicase_C"/>
    <property type="match status" value="1"/>
</dbReference>
<feature type="domain" description="Helicase C-terminal" evidence="4">
    <location>
        <begin position="870"/>
        <end position="1034"/>
    </location>
</feature>
<feature type="region of interest" description="Disordered" evidence="2">
    <location>
        <begin position="152"/>
        <end position="196"/>
    </location>
</feature>
<dbReference type="SMART" id="SM00490">
    <property type="entry name" value="HELICc"/>
    <property type="match status" value="1"/>
</dbReference>
<dbReference type="EMBL" id="CP034437">
    <property type="protein sequence ID" value="AZN39257.1"/>
    <property type="molecule type" value="Genomic_DNA"/>
</dbReference>
<sequence>MSSSMDTLNIQVSLTEHGDALIYGTTPSGGHVSGMTVKQRLFAWHEPSFYGTELEIEKVQELELVVLPSEQVIPFFAERHLLTHIEWVWEGDAAKLAELAPLVAASIDARSIVPSFAAFRKGKLAWSWDEGALEATAVTKLRKVLNVRGKSAERAGSGHEDGGSWSDRASSGRDDSGSWSGDETGNGRDNGGSNDDGGFAAGLRAAFSAAVFERHFGSEEAAADLRRDYPLLFAREHGGLAAAGMDARSWLVAIGWKADTAPFRPLLQLLEPNPEGGESGDSEAWRLQLVLQDRHEHSMLAPARLTVAGEALGSWPAPWSAHVHERSAAWLSQLQANLPAARLAGGGSDLLNSPLSDAEAWQFLTEDSQRLLAAGWQVLLPGWWEAASKRKPRLRAKVRSGEEERKGGKGGGGSLFGLDSLIDFDWRIAIGDSDLTEAEFAELVARGERLVRFRGEWVPLDPALIAQIRSAMARVGKKNGLSFQEVLQLHLLSGNNGQWPRKGSGEEKASDENEQSEEELQVEVELNEQLTTLMTQLTQQSEWPAVEVPASLQAELRSYQRDGFAWLAFLRGFGLGACLADDMGLGKTVQFISYLLHVKEQADHGGMRGPALLICPTSVLGNWQKELRKFAPSLRIMLHYGNKRLTGDPFCEASLEADIVLTSFATAALDQETISTFHWSAICLDEAQNIKNAGTKQSVAVRSFRAKHRIALTGTPIENRLSELWSIYDFINPGYLGSSRSFNENFVQAIEREHDEERTQELQKLVKPFMLRRKKKDPSIQLDLPDKNEMKTYIHLTAEQGALYDQTVTQLMEQVAKLEGIERKGAILSALTQLKQLCDHPMLLTKEPIPEVSESGEFEESESLITRSAKLERLLAMVRELREEGERCLIFTQYIGMGQMLQWVLAHELQEKVLYLHGGTSKTGRDRMIEQFQSQTLPAEEQPNVFILSIKAGGVGLNLTAANHVFHFDRWWNPAVENQATDRAYRMGQTRDVQVHKFISLGTLEERIDEMLVSKQQLSDNVITSSEGWITELSTDALKDLFTLRRDFMDS</sequence>
<dbReference type="KEGG" id="palb:EJC50_05945"/>
<evidence type="ECO:0000313" key="6">
    <source>
        <dbReference type="Proteomes" id="UP000272528"/>
    </source>
</evidence>
<keyword evidence="5" id="KW-0067">ATP-binding</keyword>
<dbReference type="InterPro" id="IPR038718">
    <property type="entry name" value="SNF2-like_sf"/>
</dbReference>
<evidence type="ECO:0000313" key="5">
    <source>
        <dbReference type="EMBL" id="AZN39257.1"/>
    </source>
</evidence>
<dbReference type="InterPro" id="IPR014001">
    <property type="entry name" value="Helicase_ATP-bd"/>
</dbReference>
<dbReference type="PROSITE" id="PS51194">
    <property type="entry name" value="HELICASE_CTER"/>
    <property type="match status" value="1"/>
</dbReference>
<dbReference type="InterPro" id="IPR049730">
    <property type="entry name" value="SNF2/RAD54-like_C"/>
</dbReference>
<keyword evidence="5" id="KW-0547">Nucleotide-binding</keyword>
<dbReference type="Proteomes" id="UP000272528">
    <property type="component" value="Chromosome"/>
</dbReference>
<evidence type="ECO:0000259" key="4">
    <source>
        <dbReference type="PROSITE" id="PS51194"/>
    </source>
</evidence>
<protein>
    <submittedName>
        <fullName evidence="5">DEAD/DEAH box helicase</fullName>
    </submittedName>
</protein>
<dbReference type="InterPro" id="IPR027417">
    <property type="entry name" value="P-loop_NTPase"/>
</dbReference>